<dbReference type="PANTHER" id="PTHR38459:SF1">
    <property type="entry name" value="PROPHAGE BACTOPRENOL-LINKED GLUCOSE TRANSLOCASE HOMOLOG"/>
    <property type="match status" value="1"/>
</dbReference>
<accession>A0ABW4AG32</accession>
<evidence type="ECO:0000256" key="2">
    <source>
        <dbReference type="ARBA" id="ARBA00009399"/>
    </source>
</evidence>
<keyword evidence="4 6" id="KW-1133">Transmembrane helix</keyword>
<dbReference type="Pfam" id="PF04138">
    <property type="entry name" value="GtrA_DPMS_TM"/>
    <property type="match status" value="1"/>
</dbReference>
<comment type="caution">
    <text evidence="8">The sequence shown here is derived from an EMBL/GenBank/DDBJ whole genome shotgun (WGS) entry which is preliminary data.</text>
</comment>
<evidence type="ECO:0000256" key="6">
    <source>
        <dbReference type="SAM" id="Phobius"/>
    </source>
</evidence>
<evidence type="ECO:0000256" key="1">
    <source>
        <dbReference type="ARBA" id="ARBA00004141"/>
    </source>
</evidence>
<dbReference type="InterPro" id="IPR051401">
    <property type="entry name" value="GtrA_CellWall_Glycosyl"/>
</dbReference>
<sequence>MPNADTAVRIVRYGVSGVLSALTHFTVGLGASVLVGMPPVPASTIGFAASVAVSYLLQRAWVFRSGAAHTVTGPRFLTVTAAAFGLNTAILWAGTSLFGAPYPLVQAVAILLIPGLNYILNSRWTFI</sequence>
<evidence type="ECO:0000313" key="9">
    <source>
        <dbReference type="Proteomes" id="UP001597183"/>
    </source>
</evidence>
<proteinExistence type="inferred from homology"/>
<comment type="similarity">
    <text evidence="2">Belongs to the GtrA family.</text>
</comment>
<organism evidence="8 9">
    <name type="scientific">Actinoplanes sichuanensis</name>
    <dbReference type="NCBI Taxonomy" id="512349"/>
    <lineage>
        <taxon>Bacteria</taxon>
        <taxon>Bacillati</taxon>
        <taxon>Actinomycetota</taxon>
        <taxon>Actinomycetes</taxon>
        <taxon>Micromonosporales</taxon>
        <taxon>Micromonosporaceae</taxon>
        <taxon>Actinoplanes</taxon>
    </lineage>
</organism>
<dbReference type="InterPro" id="IPR007267">
    <property type="entry name" value="GtrA_DPMS_TM"/>
</dbReference>
<feature type="transmembrane region" description="Helical" evidence="6">
    <location>
        <begin position="12"/>
        <end position="34"/>
    </location>
</feature>
<reference evidence="9" key="1">
    <citation type="journal article" date="2019" name="Int. J. Syst. Evol. Microbiol.">
        <title>The Global Catalogue of Microorganisms (GCM) 10K type strain sequencing project: providing services to taxonomists for standard genome sequencing and annotation.</title>
        <authorList>
            <consortium name="The Broad Institute Genomics Platform"/>
            <consortium name="The Broad Institute Genome Sequencing Center for Infectious Disease"/>
            <person name="Wu L."/>
            <person name="Ma J."/>
        </authorList>
    </citation>
    <scope>NUCLEOTIDE SEQUENCE [LARGE SCALE GENOMIC DNA]</scope>
    <source>
        <strain evidence="9">CCM 7526</strain>
    </source>
</reference>
<keyword evidence="3 6" id="KW-0812">Transmembrane</keyword>
<feature type="transmembrane region" description="Helical" evidence="6">
    <location>
        <begin position="100"/>
        <end position="120"/>
    </location>
</feature>
<evidence type="ECO:0000259" key="7">
    <source>
        <dbReference type="Pfam" id="PF04138"/>
    </source>
</evidence>
<gene>
    <name evidence="8" type="ORF">ACFQ5G_27520</name>
</gene>
<evidence type="ECO:0000313" key="8">
    <source>
        <dbReference type="EMBL" id="MFD1369107.1"/>
    </source>
</evidence>
<evidence type="ECO:0000256" key="4">
    <source>
        <dbReference type="ARBA" id="ARBA00022989"/>
    </source>
</evidence>
<comment type="subcellular location">
    <subcellularLocation>
        <location evidence="1">Membrane</location>
        <topology evidence="1">Multi-pass membrane protein</topology>
    </subcellularLocation>
</comment>
<feature type="transmembrane region" description="Helical" evidence="6">
    <location>
        <begin position="77"/>
        <end position="94"/>
    </location>
</feature>
<keyword evidence="9" id="KW-1185">Reference proteome</keyword>
<evidence type="ECO:0000256" key="3">
    <source>
        <dbReference type="ARBA" id="ARBA00022692"/>
    </source>
</evidence>
<dbReference type="PANTHER" id="PTHR38459">
    <property type="entry name" value="PROPHAGE BACTOPRENOL-LINKED GLUCOSE TRANSLOCASE HOMOLOG"/>
    <property type="match status" value="1"/>
</dbReference>
<feature type="transmembrane region" description="Helical" evidence="6">
    <location>
        <begin position="40"/>
        <end position="57"/>
    </location>
</feature>
<dbReference type="RefSeq" id="WP_317790520.1">
    <property type="nucleotide sequence ID" value="NZ_AP028461.1"/>
</dbReference>
<protein>
    <submittedName>
        <fullName evidence="8">GtrA family protein</fullName>
    </submittedName>
</protein>
<keyword evidence="5 6" id="KW-0472">Membrane</keyword>
<dbReference type="EMBL" id="JBHTMK010000038">
    <property type="protein sequence ID" value="MFD1369107.1"/>
    <property type="molecule type" value="Genomic_DNA"/>
</dbReference>
<name>A0ABW4AG32_9ACTN</name>
<evidence type="ECO:0000256" key="5">
    <source>
        <dbReference type="ARBA" id="ARBA00023136"/>
    </source>
</evidence>
<dbReference type="Proteomes" id="UP001597183">
    <property type="component" value="Unassembled WGS sequence"/>
</dbReference>
<feature type="domain" description="GtrA/DPMS transmembrane" evidence="7">
    <location>
        <begin position="12"/>
        <end position="126"/>
    </location>
</feature>